<gene>
    <name evidence="4" type="ORF">H8S23_06195</name>
</gene>
<comment type="caution">
    <text evidence="4">The sequence shown here is derived from an EMBL/GenBank/DDBJ whole genome shotgun (WGS) entry which is preliminary data.</text>
</comment>
<keyword evidence="2 3" id="KW-1133">Transmembrane helix</keyword>
<accession>A0A923KVR8</accession>
<feature type="transmembrane region" description="Helical" evidence="3">
    <location>
        <begin position="12"/>
        <end position="32"/>
    </location>
</feature>
<keyword evidence="5" id="KW-1185">Reference proteome</keyword>
<dbReference type="PANTHER" id="PTHR37815">
    <property type="entry name" value="UPF0397 PROTEIN BC_2624-RELATED"/>
    <property type="match status" value="1"/>
</dbReference>
<organism evidence="4 5">
    <name type="scientific">Anaerofilum hominis</name>
    <dbReference type="NCBI Taxonomy" id="2763016"/>
    <lineage>
        <taxon>Bacteria</taxon>
        <taxon>Bacillati</taxon>
        <taxon>Bacillota</taxon>
        <taxon>Clostridia</taxon>
        <taxon>Eubacteriales</taxon>
        <taxon>Oscillospiraceae</taxon>
        <taxon>Anaerofilum</taxon>
    </lineage>
</organism>
<dbReference type="RefSeq" id="WP_186887461.1">
    <property type="nucleotide sequence ID" value="NZ_JACONZ010000002.1"/>
</dbReference>
<feature type="transmembrane region" description="Helical" evidence="3">
    <location>
        <begin position="44"/>
        <end position="68"/>
    </location>
</feature>
<dbReference type="AlphaFoldDB" id="A0A923KVR8"/>
<evidence type="ECO:0000313" key="5">
    <source>
        <dbReference type="Proteomes" id="UP000659630"/>
    </source>
</evidence>
<feature type="transmembrane region" description="Helical" evidence="3">
    <location>
        <begin position="153"/>
        <end position="170"/>
    </location>
</feature>
<sequence>MQNKASFTVRRLAVTGLLAALVFIFSWIQIPIGQIARIHLGNVFCALSGLLFGPFTGGLASGFGSMLFDLTNPAYIAECWITFITKFFIGFLAGLIAGRGQKQGPGRDVLGAAVGSAAYVALYLVKSFIVMTIEGQAQGAIVTQLYTKGATSLTNAVMAVIASVLLARALRPALRRAGILPLDSGRSAKG</sequence>
<proteinExistence type="predicted"/>
<reference evidence="4" key="1">
    <citation type="submission" date="2020-08" db="EMBL/GenBank/DDBJ databases">
        <title>Genome public.</title>
        <authorList>
            <person name="Liu C."/>
            <person name="Sun Q."/>
        </authorList>
    </citation>
    <scope>NUCLEOTIDE SEQUENCE</scope>
    <source>
        <strain evidence="4">BX8</strain>
    </source>
</reference>
<evidence type="ECO:0000256" key="3">
    <source>
        <dbReference type="SAM" id="Phobius"/>
    </source>
</evidence>
<evidence type="ECO:0000313" key="4">
    <source>
        <dbReference type="EMBL" id="MBC5581091.1"/>
    </source>
</evidence>
<dbReference type="PANTHER" id="PTHR37815:SF3">
    <property type="entry name" value="UPF0397 PROTEIN SPR0429"/>
    <property type="match status" value="1"/>
</dbReference>
<name>A0A923KVR8_9FIRM</name>
<evidence type="ECO:0000256" key="1">
    <source>
        <dbReference type="ARBA" id="ARBA00022692"/>
    </source>
</evidence>
<dbReference type="InterPro" id="IPR009825">
    <property type="entry name" value="ECF_substrate-spec-like"/>
</dbReference>
<dbReference type="EMBL" id="JACONZ010000002">
    <property type="protein sequence ID" value="MBC5581091.1"/>
    <property type="molecule type" value="Genomic_DNA"/>
</dbReference>
<dbReference type="Gene3D" id="1.10.1760.20">
    <property type="match status" value="1"/>
</dbReference>
<dbReference type="GO" id="GO:0016020">
    <property type="term" value="C:membrane"/>
    <property type="evidence" value="ECO:0007669"/>
    <property type="project" value="InterPro"/>
</dbReference>
<keyword evidence="3" id="KW-0472">Membrane</keyword>
<evidence type="ECO:0000256" key="2">
    <source>
        <dbReference type="ARBA" id="ARBA00022989"/>
    </source>
</evidence>
<feature type="transmembrane region" description="Helical" evidence="3">
    <location>
        <begin position="74"/>
        <end position="97"/>
    </location>
</feature>
<protein>
    <submittedName>
        <fullName evidence="4">ECF transporter S component</fullName>
    </submittedName>
</protein>
<dbReference type="Proteomes" id="UP000659630">
    <property type="component" value="Unassembled WGS sequence"/>
</dbReference>
<dbReference type="Pfam" id="PF07155">
    <property type="entry name" value="ECF-ribofla_trS"/>
    <property type="match status" value="1"/>
</dbReference>
<feature type="transmembrane region" description="Helical" evidence="3">
    <location>
        <begin position="109"/>
        <end position="133"/>
    </location>
</feature>
<keyword evidence="1 3" id="KW-0812">Transmembrane</keyword>